<accession>A0A0K2S388</accession>
<organism evidence="1">
    <name type="scientific">Citrobacter freundii</name>
    <dbReference type="NCBI Taxonomy" id="546"/>
    <lineage>
        <taxon>Bacteria</taxon>
        <taxon>Pseudomonadati</taxon>
        <taxon>Pseudomonadota</taxon>
        <taxon>Gammaproteobacteria</taxon>
        <taxon>Enterobacterales</taxon>
        <taxon>Enterobacteriaceae</taxon>
        <taxon>Citrobacter</taxon>
        <taxon>Citrobacter freundii complex</taxon>
    </lineage>
</organism>
<name>A0A0K2S388_CITFR</name>
<geneLocation type="plasmid" evidence="1">
    <name>pKHM-1</name>
</geneLocation>
<evidence type="ECO:0000313" key="1">
    <source>
        <dbReference type="EMBL" id="BAS21571.1"/>
    </source>
</evidence>
<dbReference type="AlphaFoldDB" id="A0A0K2S388"/>
<protein>
    <submittedName>
        <fullName evidence="1">Uncharacterized protein</fullName>
    </submittedName>
</protein>
<keyword evidence="1" id="KW-0614">Plasmid</keyword>
<reference evidence="1" key="1">
    <citation type="submission" date="2015-08" db="EMBL/GenBank/DDBJ databases">
        <title>Complete DNA Sequence of Pseudomonas syringae pv. actinidiae, the Causal Agent of Kiwifruit Canker Disease.</title>
        <authorList>
            <person name="Rikkerink E.H.A."/>
            <person name="Fineran P.C."/>
        </authorList>
    </citation>
    <scope>NUCLEOTIDE SEQUENCE</scope>
    <source>
        <strain evidence="1">KHM 243</strain>
        <plasmid evidence="1">pKHM-1</plasmid>
    </source>
</reference>
<dbReference type="EMBL" id="AP014939">
    <property type="protein sequence ID" value="BAS21571.1"/>
    <property type="molecule type" value="Genomic_DNA"/>
</dbReference>
<proteinExistence type="predicted"/>
<sequence length="69" mass="7750">MPSSSEVFQNEKLAFDFSHIQINEKGCEVTNEDGKKLVFKEGEKLVLIPKGTLITGECFVTKKIEDSED</sequence>